<evidence type="ECO:0000256" key="1">
    <source>
        <dbReference type="ARBA" id="ARBA00022450"/>
    </source>
</evidence>
<evidence type="ECO:0000313" key="5">
    <source>
        <dbReference type="EMBL" id="GDY58166.1"/>
    </source>
</evidence>
<dbReference type="SUPFAM" id="SSF56801">
    <property type="entry name" value="Acetyl-CoA synthetase-like"/>
    <property type="match status" value="1"/>
</dbReference>
<dbReference type="Gene3D" id="3.40.50.980">
    <property type="match status" value="1"/>
</dbReference>
<dbReference type="PANTHER" id="PTHR44845:SF6">
    <property type="entry name" value="BETA-ALANINE-ACTIVATING ENZYME"/>
    <property type="match status" value="1"/>
</dbReference>
<feature type="compositionally biased region" description="Pro residues" evidence="3">
    <location>
        <begin position="138"/>
        <end position="149"/>
    </location>
</feature>
<feature type="region of interest" description="Disordered" evidence="3">
    <location>
        <begin position="129"/>
        <end position="161"/>
    </location>
</feature>
<keyword evidence="6" id="KW-1185">Reference proteome</keyword>
<keyword evidence="2" id="KW-0597">Phosphoprotein</keyword>
<name>A0A4D4LFY5_STRVO</name>
<evidence type="ECO:0000256" key="3">
    <source>
        <dbReference type="SAM" id="MobiDB-lite"/>
    </source>
</evidence>
<dbReference type="AlphaFoldDB" id="A0A4D4LFY5"/>
<comment type="caution">
    <text evidence="5">The sequence shown here is derived from an EMBL/GenBank/DDBJ whole genome shotgun (WGS) entry which is preliminary data.</text>
</comment>
<evidence type="ECO:0000313" key="6">
    <source>
        <dbReference type="Proteomes" id="UP000301309"/>
    </source>
</evidence>
<dbReference type="EMBL" id="BJHW01000001">
    <property type="protein sequence ID" value="GDY58166.1"/>
    <property type="molecule type" value="Genomic_DNA"/>
</dbReference>
<accession>A0A4D4LFY5</accession>
<gene>
    <name evidence="5" type="ORF">SVIO_087890</name>
</gene>
<protein>
    <recommendedName>
        <fullName evidence="4">AMP-dependent synthetase/ligase domain-containing protein</fullName>
    </recommendedName>
</protein>
<dbReference type="Proteomes" id="UP000301309">
    <property type="component" value="Unassembled WGS sequence"/>
</dbReference>
<dbReference type="PANTHER" id="PTHR44845">
    <property type="entry name" value="CARRIER DOMAIN-CONTAINING PROTEIN"/>
    <property type="match status" value="1"/>
</dbReference>
<reference evidence="5 6" key="1">
    <citation type="journal article" date="2020" name="Int. J. Syst. Evol. Microbiol.">
        <title>Reclassification of Streptomyces castelarensis and Streptomyces sporoclivatus as later heterotypic synonyms of Streptomyces antimycoticus.</title>
        <authorList>
            <person name="Komaki H."/>
            <person name="Tamura T."/>
        </authorList>
    </citation>
    <scope>NUCLEOTIDE SEQUENCE [LARGE SCALE GENOMIC DNA]</scope>
    <source>
        <strain evidence="5 6">NBRC 13459</strain>
    </source>
</reference>
<keyword evidence="1" id="KW-0596">Phosphopantetheine</keyword>
<dbReference type="OrthoDB" id="2472181at2"/>
<dbReference type="InterPro" id="IPR000873">
    <property type="entry name" value="AMP-dep_synth/lig_dom"/>
</dbReference>
<sequence length="161" mass="17291">MEWGDECLTYEEAEARANRLARYLIGRGAGPEAVVAVAMPRSLDMAIAVLAVLKSGATYLPIDTAYPPSRIGFMLRDARPLAVVTTNRTLGELGCDEVPTVLLDDPDTADTIAALSGSDVTDADRVHPLHPCTRPISSTPPAPPAPPRESPCRMPESRAWR</sequence>
<feature type="domain" description="AMP-dependent synthetase/ligase" evidence="4">
    <location>
        <begin position="5"/>
        <end position="119"/>
    </location>
</feature>
<organism evidence="5 6">
    <name type="scientific">Streptomyces violaceusniger</name>
    <dbReference type="NCBI Taxonomy" id="68280"/>
    <lineage>
        <taxon>Bacteria</taxon>
        <taxon>Bacillati</taxon>
        <taxon>Actinomycetota</taxon>
        <taxon>Actinomycetes</taxon>
        <taxon>Kitasatosporales</taxon>
        <taxon>Streptomycetaceae</taxon>
        <taxon>Streptomyces</taxon>
        <taxon>Streptomyces violaceusniger group</taxon>
    </lineage>
</organism>
<evidence type="ECO:0000256" key="2">
    <source>
        <dbReference type="ARBA" id="ARBA00022553"/>
    </source>
</evidence>
<proteinExistence type="predicted"/>
<evidence type="ECO:0000259" key="4">
    <source>
        <dbReference type="Pfam" id="PF00501"/>
    </source>
</evidence>
<dbReference type="Pfam" id="PF00501">
    <property type="entry name" value="AMP-binding"/>
    <property type="match status" value="1"/>
</dbReference>